<dbReference type="GO" id="GO:0004106">
    <property type="term" value="F:chorismate mutase activity"/>
    <property type="evidence" value="ECO:0007669"/>
    <property type="project" value="UniProtKB-EC"/>
</dbReference>
<comment type="catalytic activity">
    <reaction evidence="1">
        <text>chorismate = prephenate</text>
        <dbReference type="Rhea" id="RHEA:13897"/>
        <dbReference type="ChEBI" id="CHEBI:29748"/>
        <dbReference type="ChEBI" id="CHEBI:29934"/>
        <dbReference type="EC" id="5.4.99.5"/>
    </reaction>
</comment>
<comment type="function">
    <text evidence="2">Catalyzes the Claisen rearrangement of chorismate to prephenate and the decarboxylation/dehydration of prephenate to phenylpyruvate.</text>
</comment>
<comment type="subcellular location">
    <subcellularLocation>
        <location evidence="3">Cytoplasm</location>
    </subcellularLocation>
</comment>
<evidence type="ECO:0000256" key="12">
    <source>
        <dbReference type="ARBA" id="ARBA00023222"/>
    </source>
</evidence>
<dbReference type="NCBIfam" id="NF008865">
    <property type="entry name" value="PRK11898.1"/>
    <property type="match status" value="1"/>
</dbReference>
<accession>A0A517TC51</accession>
<reference evidence="23 24" key="1">
    <citation type="submission" date="2019-02" db="EMBL/GenBank/DDBJ databases">
        <title>Deep-cultivation of Planctomycetes and their phenomic and genomic characterization uncovers novel biology.</title>
        <authorList>
            <person name="Wiegand S."/>
            <person name="Jogler M."/>
            <person name="Boedeker C."/>
            <person name="Pinto D."/>
            <person name="Vollmers J."/>
            <person name="Rivas-Marin E."/>
            <person name="Kohn T."/>
            <person name="Peeters S.H."/>
            <person name="Heuer A."/>
            <person name="Rast P."/>
            <person name="Oberbeckmann S."/>
            <person name="Bunk B."/>
            <person name="Jeske O."/>
            <person name="Meyerdierks A."/>
            <person name="Storesund J.E."/>
            <person name="Kallscheuer N."/>
            <person name="Luecker S."/>
            <person name="Lage O.M."/>
            <person name="Pohl T."/>
            <person name="Merkel B.J."/>
            <person name="Hornburger P."/>
            <person name="Mueller R.-W."/>
            <person name="Bruemmer F."/>
            <person name="Labrenz M."/>
            <person name="Spormann A.M."/>
            <person name="Op den Camp H."/>
            <person name="Overmann J."/>
            <person name="Amann R."/>
            <person name="Jetten M.S.M."/>
            <person name="Mascher T."/>
            <person name="Medema M.H."/>
            <person name="Devos D.P."/>
            <person name="Kaster A.-K."/>
            <person name="Ovreas L."/>
            <person name="Rohde M."/>
            <person name="Galperin M.Y."/>
            <person name="Jogler C."/>
        </authorList>
    </citation>
    <scope>NUCLEOTIDE SEQUENCE [LARGE SCALE GENOMIC DNA]</scope>
    <source>
        <strain evidence="23 24">V22</strain>
    </source>
</reference>
<keyword evidence="15" id="KW-0511">Multifunctional enzyme</keyword>
<evidence type="ECO:0000256" key="5">
    <source>
        <dbReference type="ARBA" id="ARBA00004817"/>
    </source>
</evidence>
<dbReference type="PANTHER" id="PTHR21022">
    <property type="entry name" value="PREPHENATE DEHYDRATASE P PROTEIN"/>
    <property type="match status" value="1"/>
</dbReference>
<evidence type="ECO:0000256" key="9">
    <source>
        <dbReference type="ARBA" id="ARBA00022490"/>
    </source>
</evidence>
<keyword evidence="11" id="KW-0057">Aromatic amino acid biosynthesis</keyword>
<name>A0A517TC51_9PLAN</name>
<evidence type="ECO:0000256" key="8">
    <source>
        <dbReference type="ARBA" id="ARBA00014401"/>
    </source>
</evidence>
<dbReference type="GO" id="GO:0004664">
    <property type="term" value="F:prephenate dehydratase activity"/>
    <property type="evidence" value="ECO:0007669"/>
    <property type="project" value="UniProtKB-EC"/>
</dbReference>
<dbReference type="SUPFAM" id="SSF48600">
    <property type="entry name" value="Chorismate mutase II"/>
    <property type="match status" value="1"/>
</dbReference>
<organism evidence="23 24">
    <name type="scientific">Calycomorphotria hydatis</name>
    <dbReference type="NCBI Taxonomy" id="2528027"/>
    <lineage>
        <taxon>Bacteria</taxon>
        <taxon>Pseudomonadati</taxon>
        <taxon>Planctomycetota</taxon>
        <taxon>Planctomycetia</taxon>
        <taxon>Planctomycetales</taxon>
        <taxon>Planctomycetaceae</taxon>
        <taxon>Calycomorphotria</taxon>
    </lineage>
</organism>
<dbReference type="Gene3D" id="3.40.190.10">
    <property type="entry name" value="Periplasmic binding protein-like II"/>
    <property type="match status" value="2"/>
</dbReference>
<keyword evidence="10" id="KW-0028">Amino-acid biosynthesis</keyword>
<feature type="compositionally biased region" description="Low complexity" evidence="20">
    <location>
        <begin position="7"/>
        <end position="16"/>
    </location>
</feature>
<comment type="pathway">
    <text evidence="4">Amino-acid biosynthesis; L-phenylalanine biosynthesis; phenylpyruvate from prephenate: step 1/1.</text>
</comment>
<dbReference type="Pfam" id="PF00800">
    <property type="entry name" value="PDT"/>
    <property type="match status" value="1"/>
</dbReference>
<dbReference type="EMBL" id="CP036316">
    <property type="protein sequence ID" value="QDT65952.1"/>
    <property type="molecule type" value="Genomic_DNA"/>
</dbReference>
<evidence type="ECO:0000256" key="10">
    <source>
        <dbReference type="ARBA" id="ARBA00022605"/>
    </source>
</evidence>
<dbReference type="GO" id="GO:0009094">
    <property type="term" value="P:L-phenylalanine biosynthetic process"/>
    <property type="evidence" value="ECO:0007669"/>
    <property type="project" value="UniProtKB-UniPathway"/>
</dbReference>
<keyword evidence="13" id="KW-0413">Isomerase</keyword>
<dbReference type="AlphaFoldDB" id="A0A517TC51"/>
<evidence type="ECO:0000259" key="22">
    <source>
        <dbReference type="PROSITE" id="PS51671"/>
    </source>
</evidence>
<feature type="region of interest" description="Disordered" evidence="20">
    <location>
        <begin position="1"/>
        <end position="33"/>
    </location>
</feature>
<evidence type="ECO:0000256" key="20">
    <source>
        <dbReference type="SAM" id="MobiDB-lite"/>
    </source>
</evidence>
<dbReference type="InterPro" id="IPR002912">
    <property type="entry name" value="ACT_dom"/>
</dbReference>
<evidence type="ECO:0000256" key="11">
    <source>
        <dbReference type="ARBA" id="ARBA00023141"/>
    </source>
</evidence>
<dbReference type="SUPFAM" id="SSF53850">
    <property type="entry name" value="Periplasmic binding protein-like II"/>
    <property type="match status" value="1"/>
</dbReference>
<gene>
    <name evidence="23" type="primary">pheA</name>
    <name evidence="23" type="ORF">V22_32160</name>
</gene>
<keyword evidence="14 23" id="KW-0456">Lyase</keyword>
<comment type="pathway">
    <text evidence="5">Metabolic intermediate biosynthesis; prephenate biosynthesis; prephenate from chorismate: step 1/1.</text>
</comment>
<dbReference type="PROSITE" id="PS51671">
    <property type="entry name" value="ACT"/>
    <property type="match status" value="1"/>
</dbReference>
<dbReference type="GO" id="GO:0046417">
    <property type="term" value="P:chorismate metabolic process"/>
    <property type="evidence" value="ECO:0007669"/>
    <property type="project" value="InterPro"/>
</dbReference>
<dbReference type="UniPathway" id="UPA00120">
    <property type="reaction ID" value="UER00203"/>
</dbReference>
<dbReference type="InterPro" id="IPR001086">
    <property type="entry name" value="Preph_deHydtase"/>
</dbReference>
<keyword evidence="12" id="KW-0584">Phenylalanine biosynthesis</keyword>
<evidence type="ECO:0000256" key="14">
    <source>
        <dbReference type="ARBA" id="ARBA00023239"/>
    </source>
</evidence>
<evidence type="ECO:0000256" key="1">
    <source>
        <dbReference type="ARBA" id="ARBA00000824"/>
    </source>
</evidence>
<evidence type="ECO:0000256" key="18">
    <source>
        <dbReference type="ARBA" id="ARBA00047848"/>
    </source>
</evidence>
<dbReference type="InterPro" id="IPR002701">
    <property type="entry name" value="CM_II_prokaryot"/>
</dbReference>
<dbReference type="Gene3D" id="1.20.59.10">
    <property type="entry name" value="Chorismate mutase"/>
    <property type="match status" value="1"/>
</dbReference>
<dbReference type="CDD" id="cd04905">
    <property type="entry name" value="ACT_CM-PDT"/>
    <property type="match status" value="1"/>
</dbReference>
<dbReference type="PROSITE" id="PS51171">
    <property type="entry name" value="PREPHENATE_DEHYDR_3"/>
    <property type="match status" value="1"/>
</dbReference>
<dbReference type="CDD" id="cd13630">
    <property type="entry name" value="PBP2_PDT_1"/>
    <property type="match status" value="1"/>
</dbReference>
<dbReference type="SUPFAM" id="SSF55021">
    <property type="entry name" value="ACT-like"/>
    <property type="match status" value="1"/>
</dbReference>
<sequence length="381" mass="41918">MAKKASAKTSSSSSSRTTRRTTRPKKGATPTAAQLKKLDKDLLKLLNDRAEVIRREIQDAEDPASALYDPARDDALYQSMEQLNGGSLPAHTVRRIFQELVSAAKREVRIQRVVYLGPEFSFSHLAAMQRFGQSADLVPVSTIGAVFEEVNRGHAMFGMVPIENSTDGRVVDTLAMFTRLPVRICGEVQLQIHLHLLANCPRNQISEIYSKPQALSQCRNWLARNMPQARLIEVTSTSTAAQLARTKPGAAAVASQQAAVDNGIAISAENIEDNPHNVTRFAVIGDDICERSGSDRTAVLLQLSHEPGALHNALATFKKNNVNLTWIESFPIHGPENGYQFFLDFEGHANDRAVSAVLKDLEKKAVRMELLGSYPRSEAVH</sequence>
<dbReference type="Pfam" id="PF01817">
    <property type="entry name" value="CM_2"/>
    <property type="match status" value="1"/>
</dbReference>
<dbReference type="InterPro" id="IPR045865">
    <property type="entry name" value="ACT-like_dom_sf"/>
</dbReference>
<evidence type="ECO:0000256" key="3">
    <source>
        <dbReference type="ARBA" id="ARBA00004496"/>
    </source>
</evidence>
<dbReference type="PIRSF" id="PIRSF001500">
    <property type="entry name" value="Chor_mut_pdt_Ppr"/>
    <property type="match status" value="1"/>
</dbReference>
<evidence type="ECO:0000256" key="4">
    <source>
        <dbReference type="ARBA" id="ARBA00004741"/>
    </source>
</evidence>
<evidence type="ECO:0000256" key="19">
    <source>
        <dbReference type="PIRSR" id="PIRSR001500-2"/>
    </source>
</evidence>
<dbReference type="Gene3D" id="3.30.70.260">
    <property type="match status" value="1"/>
</dbReference>
<evidence type="ECO:0000256" key="6">
    <source>
        <dbReference type="ARBA" id="ARBA00012404"/>
    </source>
</evidence>
<dbReference type="OrthoDB" id="9802281at2"/>
<dbReference type="KEGG" id="chya:V22_32160"/>
<dbReference type="RefSeq" id="WP_145264656.1">
    <property type="nucleotide sequence ID" value="NZ_CP036316.1"/>
</dbReference>
<keyword evidence="24" id="KW-1185">Reference proteome</keyword>
<dbReference type="EC" id="5.4.99.5" evidence="6"/>
<feature type="site" description="Essential for prephenate dehydratase activity" evidence="19">
    <location>
        <position position="279"/>
    </location>
</feature>
<dbReference type="EC" id="4.2.1.51" evidence="7"/>
<dbReference type="InterPro" id="IPR036979">
    <property type="entry name" value="CM_dom_sf"/>
</dbReference>
<evidence type="ECO:0000256" key="7">
    <source>
        <dbReference type="ARBA" id="ARBA00013147"/>
    </source>
</evidence>
<evidence type="ECO:0000313" key="24">
    <source>
        <dbReference type="Proteomes" id="UP000319976"/>
    </source>
</evidence>
<dbReference type="InterPro" id="IPR008242">
    <property type="entry name" value="Chor_mutase/pphenate_deHydtase"/>
</dbReference>
<evidence type="ECO:0000256" key="16">
    <source>
        <dbReference type="ARBA" id="ARBA00031175"/>
    </source>
</evidence>
<feature type="domain" description="ACT" evidence="22">
    <location>
        <begin position="298"/>
        <end position="375"/>
    </location>
</feature>
<dbReference type="SMART" id="SM00830">
    <property type="entry name" value="CM_2"/>
    <property type="match status" value="1"/>
</dbReference>
<evidence type="ECO:0000256" key="2">
    <source>
        <dbReference type="ARBA" id="ARBA00002364"/>
    </source>
</evidence>
<dbReference type="Proteomes" id="UP000319976">
    <property type="component" value="Chromosome"/>
</dbReference>
<dbReference type="UniPathway" id="UPA00121">
    <property type="reaction ID" value="UER00345"/>
</dbReference>
<feature type="compositionally biased region" description="Basic residues" evidence="20">
    <location>
        <begin position="17"/>
        <end position="26"/>
    </location>
</feature>
<dbReference type="InterPro" id="IPR036263">
    <property type="entry name" value="Chorismate_II_sf"/>
</dbReference>
<evidence type="ECO:0000256" key="17">
    <source>
        <dbReference type="ARBA" id="ARBA00031520"/>
    </source>
</evidence>
<feature type="domain" description="Prephenate dehydratase" evidence="21">
    <location>
        <begin position="112"/>
        <end position="286"/>
    </location>
</feature>
<comment type="catalytic activity">
    <reaction evidence="18">
        <text>prephenate + H(+) = 3-phenylpyruvate + CO2 + H2O</text>
        <dbReference type="Rhea" id="RHEA:21648"/>
        <dbReference type="ChEBI" id="CHEBI:15377"/>
        <dbReference type="ChEBI" id="CHEBI:15378"/>
        <dbReference type="ChEBI" id="CHEBI:16526"/>
        <dbReference type="ChEBI" id="CHEBI:18005"/>
        <dbReference type="ChEBI" id="CHEBI:29934"/>
        <dbReference type="EC" id="4.2.1.51"/>
    </reaction>
</comment>
<evidence type="ECO:0000259" key="21">
    <source>
        <dbReference type="PROSITE" id="PS51171"/>
    </source>
</evidence>
<proteinExistence type="predicted"/>
<dbReference type="GO" id="GO:0005737">
    <property type="term" value="C:cytoplasm"/>
    <property type="evidence" value="ECO:0007669"/>
    <property type="project" value="UniProtKB-SubCell"/>
</dbReference>
<evidence type="ECO:0000256" key="13">
    <source>
        <dbReference type="ARBA" id="ARBA00023235"/>
    </source>
</evidence>
<evidence type="ECO:0000256" key="15">
    <source>
        <dbReference type="ARBA" id="ARBA00023268"/>
    </source>
</evidence>
<keyword evidence="9" id="KW-0963">Cytoplasm</keyword>
<dbReference type="PANTHER" id="PTHR21022:SF19">
    <property type="entry name" value="PREPHENATE DEHYDRATASE-RELATED"/>
    <property type="match status" value="1"/>
</dbReference>
<evidence type="ECO:0000313" key="23">
    <source>
        <dbReference type="EMBL" id="QDT65952.1"/>
    </source>
</evidence>
<protein>
    <recommendedName>
        <fullName evidence="8">Bifunctional chorismate mutase/prephenate dehydratase</fullName>
        <ecNumber evidence="7">4.2.1.51</ecNumber>
        <ecNumber evidence="6">5.4.99.5</ecNumber>
    </recommendedName>
    <alternativeName>
        <fullName evidence="17">Chorismate mutase-prephenate dehydratase</fullName>
    </alternativeName>
    <alternativeName>
        <fullName evidence="16">p-protein</fullName>
    </alternativeName>
</protein>